<comment type="caution">
    <text evidence="2">The sequence shown here is derived from an EMBL/GenBank/DDBJ whole genome shotgun (WGS) entry which is preliminary data.</text>
</comment>
<dbReference type="RefSeq" id="WP_129988340.1">
    <property type="nucleotide sequence ID" value="NZ_SDPU01000028.1"/>
</dbReference>
<dbReference type="AlphaFoldDB" id="A0A4Q5J044"/>
<reference evidence="2 3" key="1">
    <citation type="submission" date="2019-01" db="EMBL/GenBank/DDBJ databases">
        <title>Nocardioides guangzhouensis sp. nov., an actinobacterium isolated from soil.</title>
        <authorList>
            <person name="Fu Y."/>
            <person name="Cai Y."/>
            <person name="Lin Z."/>
            <person name="Chen P."/>
        </authorList>
    </citation>
    <scope>NUCLEOTIDE SEQUENCE [LARGE SCALE GENOMIC DNA]</scope>
    <source>
        <strain evidence="2 3">NBRC 105384</strain>
    </source>
</reference>
<evidence type="ECO:0000313" key="3">
    <source>
        <dbReference type="Proteomes" id="UP000291189"/>
    </source>
</evidence>
<evidence type="ECO:0000259" key="1">
    <source>
        <dbReference type="Pfam" id="PF00144"/>
    </source>
</evidence>
<keyword evidence="3" id="KW-1185">Reference proteome</keyword>
<proteinExistence type="predicted"/>
<name>A0A4Q5J044_9ACTN</name>
<dbReference type="EMBL" id="SDPU01000028">
    <property type="protein sequence ID" value="RYU10749.1"/>
    <property type="molecule type" value="Genomic_DNA"/>
</dbReference>
<dbReference type="PANTHER" id="PTHR43283:SF7">
    <property type="entry name" value="BETA-LACTAMASE-RELATED DOMAIN-CONTAINING PROTEIN"/>
    <property type="match status" value="1"/>
</dbReference>
<dbReference type="Pfam" id="PF00144">
    <property type="entry name" value="Beta-lactamase"/>
    <property type="match status" value="1"/>
</dbReference>
<organism evidence="2 3">
    <name type="scientific">Nocardioides iriomotensis</name>
    <dbReference type="NCBI Taxonomy" id="715784"/>
    <lineage>
        <taxon>Bacteria</taxon>
        <taxon>Bacillati</taxon>
        <taxon>Actinomycetota</taxon>
        <taxon>Actinomycetes</taxon>
        <taxon>Propionibacteriales</taxon>
        <taxon>Nocardioidaceae</taxon>
        <taxon>Nocardioides</taxon>
    </lineage>
</organism>
<dbReference type="OrthoDB" id="9773047at2"/>
<dbReference type="GO" id="GO:0016787">
    <property type="term" value="F:hydrolase activity"/>
    <property type="evidence" value="ECO:0007669"/>
    <property type="project" value="UniProtKB-KW"/>
</dbReference>
<sequence>MNVDWSAWSQELQDRITADPRTAHTADLVVVQSGQLVHDARLLPGELRDCFSVTKTVLGVLTGIAIDEGRLTLDDPVDGDGPDAATVRHVLTMTRGVAAAPEDIDDVMSMLHGWGDALRDVKRTWAPGTRFRYDNGAAHLLAIRLTEAFGDDLLRVARRHLFDLLGIGEVRWRCDPEGYRVGTGHLEIAATDLARLGRLVHEGGHGLVDPTWVTDMTTAWTKGGAPEGCGYGYLTWVTRDGWFMGGWAGQHVSAFPDLDLIVVTTGDPARLHPEWKPARGHVVAGVRDLTG</sequence>
<dbReference type="SUPFAM" id="SSF56601">
    <property type="entry name" value="beta-lactamase/transpeptidase-like"/>
    <property type="match status" value="1"/>
</dbReference>
<dbReference type="InterPro" id="IPR001466">
    <property type="entry name" value="Beta-lactam-related"/>
</dbReference>
<dbReference type="PANTHER" id="PTHR43283">
    <property type="entry name" value="BETA-LACTAMASE-RELATED"/>
    <property type="match status" value="1"/>
</dbReference>
<dbReference type="Gene3D" id="3.40.710.10">
    <property type="entry name" value="DD-peptidase/beta-lactamase superfamily"/>
    <property type="match status" value="1"/>
</dbReference>
<protein>
    <submittedName>
        <fullName evidence="2">Class A beta-lactamase-related serine hydrolase</fullName>
    </submittedName>
</protein>
<gene>
    <name evidence="2" type="ORF">ETU37_15970</name>
</gene>
<keyword evidence="2" id="KW-0378">Hydrolase</keyword>
<dbReference type="InterPro" id="IPR012338">
    <property type="entry name" value="Beta-lactam/transpept-like"/>
</dbReference>
<evidence type="ECO:0000313" key="2">
    <source>
        <dbReference type="EMBL" id="RYU10749.1"/>
    </source>
</evidence>
<feature type="domain" description="Beta-lactamase-related" evidence="1">
    <location>
        <begin position="25"/>
        <end position="263"/>
    </location>
</feature>
<dbReference type="Proteomes" id="UP000291189">
    <property type="component" value="Unassembled WGS sequence"/>
</dbReference>
<accession>A0A4Q5J044</accession>
<dbReference type="InterPro" id="IPR050789">
    <property type="entry name" value="Diverse_Enzym_Activities"/>
</dbReference>